<dbReference type="InterPro" id="IPR052957">
    <property type="entry name" value="Auxin_embryo_med"/>
</dbReference>
<dbReference type="Pfam" id="PF25794">
    <property type="entry name" value="SACS"/>
    <property type="match status" value="1"/>
</dbReference>
<evidence type="ECO:0008006" key="6">
    <source>
        <dbReference type="Google" id="ProtNLM"/>
    </source>
</evidence>
<evidence type="ECO:0000313" key="5">
    <source>
        <dbReference type="Proteomes" id="UP000594262"/>
    </source>
</evidence>
<keyword evidence="5" id="KW-1185">Reference proteome</keyword>
<dbReference type="Proteomes" id="UP000594262">
    <property type="component" value="Unplaced"/>
</dbReference>
<evidence type="ECO:0000259" key="2">
    <source>
        <dbReference type="Pfam" id="PF13020"/>
    </source>
</evidence>
<dbReference type="NCBIfam" id="NF047352">
    <property type="entry name" value="P_loop_sacsin"/>
    <property type="match status" value="1"/>
</dbReference>
<feature type="compositionally biased region" description="Basic and acidic residues" evidence="1">
    <location>
        <begin position="1277"/>
        <end position="1308"/>
    </location>
</feature>
<dbReference type="RefSeq" id="XP_066912062.1">
    <property type="nucleotide sequence ID" value="XM_067055961.1"/>
</dbReference>
<proteinExistence type="predicted"/>
<feature type="domain" description="Protein NO VEIN C-terminal" evidence="2">
    <location>
        <begin position="3083"/>
        <end position="3162"/>
    </location>
</feature>
<feature type="region of interest" description="Disordered" evidence="1">
    <location>
        <begin position="1247"/>
        <end position="1308"/>
    </location>
</feature>
<accession>A0A7M5VD02</accession>
<feature type="compositionally biased region" description="Basic and acidic residues" evidence="1">
    <location>
        <begin position="2939"/>
        <end position="2952"/>
    </location>
</feature>
<feature type="compositionally biased region" description="Low complexity" evidence="1">
    <location>
        <begin position="2834"/>
        <end position="2847"/>
    </location>
</feature>
<reference evidence="4" key="1">
    <citation type="submission" date="2021-01" db="UniProtKB">
        <authorList>
            <consortium name="EnsemblMetazoa"/>
        </authorList>
    </citation>
    <scope>IDENTIFICATION</scope>
</reference>
<dbReference type="Pfam" id="PF13020">
    <property type="entry name" value="NOV_C"/>
    <property type="match status" value="1"/>
</dbReference>
<evidence type="ECO:0000313" key="4">
    <source>
        <dbReference type="EnsemblMetazoa" id="CLYHEMP008307.1"/>
    </source>
</evidence>
<feature type="region of interest" description="Disordered" evidence="1">
    <location>
        <begin position="2747"/>
        <end position="3018"/>
    </location>
</feature>
<dbReference type="InterPro" id="IPR058210">
    <property type="entry name" value="SACS/Nov_dom"/>
</dbReference>
<dbReference type="InterPro" id="IPR024975">
    <property type="entry name" value="NOV_C"/>
</dbReference>
<feature type="domain" description="Sacsin/Nov" evidence="3">
    <location>
        <begin position="1411"/>
        <end position="1579"/>
    </location>
</feature>
<sequence>MSGGQQSFANDGLEYKEQDYFHSFEDREGNFDLLDEENQTLEGEHQHFNRFHWSSTNWESQAVQQKREENVRIATYNHQGRPNRNLLSNLNRERQRSSFALGHPGGGPTPPVSQEEAILLSAKQIRKQRRLERKRQAQAGIIPLYKAMGKKARRSHRRREAAALAAAAADKFEAAENISGSTEADPIAIPSDDEIEKKPNPQNIPLTSNSSQQAILGLPQRLPGMSQPLLRGANQVGTPNGITFGSLPQNSILGTPSPVHIPNLPFMDSVPTPIQRPQPPPSQTLSKAPAKSAWKDTQPQPVGAESVPNQPSKLIQQFPMYNDMKLAHILYCQLRVLNMFKVANKKYFRIDEFTSNFLAIYHEDFFRFDIMREFVQEANQINFVHKFITGYCDLFLDNTTDKALVKFKGDSIDELSFKLFNNFCDLFEKVIKHRENERMHEPTPSEQKLLGSNKNMDVHGRRHALAFKDLSSRNHNHPPTIKEVGQRVNLIRKSIARRGDAVNYANVSYELCKYYNVQNVSLLRVKKDDGRPVTLERDIQEINDIIRLQAKVNAFIQAFVTFRNICTLHELEQNLSAMEEKSSFDELNLGPLSKQELVYEYFKFPSAKSIPSISTLDVFKSLRSYTRKHYDKGGSGKIEFEGFLNFFIEKNSYDTPFETGIKIQSIGLAVQVVGKASSFEAREKREALNKFQDSLLSEMDDYLSNSTRTLFDMGSMQALPDHSLIKKMTRGDFTTAIRKAVDAIGNITHGHDLLRNCHNKEVFRVCKNISELLMKMAGFKFSSRLLQLALVTSVWRKLGKDDVAILLDLGFVEAAKHIVEKEVKNLQQNTRKTVEAPKSEVKKNIKECLLRTKSIQLKDLWKIEDWVVNQTENPNIKSFDDFGHGSFVKFLLHDKELVQMVQSRFEGQTQSLGGSHGYSKEDIKDFVLQCSNKTKNKEEITKLVKYQFHLDTVDKTIQELIDQSINKGITNSSSNANLHFIHSLLSDIEYDFNTIKETKDGHFYILFKKELIKAPFMVDIADSLHWDTLYSWKLSNLKETLKRTLKDKDFDDITFLEYQTNKFLKVSKILTTEDYNKALKKLDSDLAAHVLVSIIVASDGVKDAPISLLENYTKTTFLRLSSEEDTVKSDDILKFTLACFEKLPLPILSSIANKLFMSPLEQVYGSQNVPELLLKYCKQHQDQANTFKWRRQLHILGYQLSIQEWILDHEVSADEMIVVEQSTDPDELSEEETITDSNVERFILVENAEDEAAKQNTGVKDSPKEATTEPTDEQETGNEKDEEKKEVDVALDKIEPRETKEVLEIDSSKVSEDGVKANLNEALENNKDQPQTTETGEVKQPSEDVSPSQEPITEIVDEKSARLKYCKHLIEDIREKQFGVGVQFGIKGQEMLKTYREREGRSLDRLSKELYTQDSHFVLELIQNADDNEYEATKKQTDTEENTENMDVDGEQIQQIGEPTQHVDQEKPTVAFIVESGKVTVLNNERGFQEKNIRALCDVGKSTKGIHRKGYIGQKGIGFKSVFRVTDAPEIHSNGFHIKFDASKGPNGYILPEWIEEKETEEIGEEKEKILSNVLEQHTWRTKIVLPLKEEMQMEKLTSRFHDIDPSLLMFLNRLHTIVIDDRVTGTVKVMSKSMLGNDLVELSENGNQSKWFVVTKEIPISVRPDVTETDVSVAFPIDMDKKIPQKVFAFLPLRSYGFKFIIQADFEVPSSREDIDKDSAWNQFILDKIPTLVLEAFNRFKNHSYFDGLEGVITFFKFLEHQDHILGIFKRVQTEILRRLQQIECLPVLHGEITSWALPSNVVTSKYDNSDVITSQMLKEFLGLTYIHPAFKKSELNEQVLQSLGVSQLSLPQLVEMMKRNITSSTHDGRLYEWIGRWMCSVATLLRDECDFSDDTRDLLRTLKMVPINNGTLASLDENVIFFPVDDHSFLQKKNKSQSLKIIEQDICMVSSELTSNLEEMEQLTAKRFLKNLGVKSITPGDLINDYIIPAFKSGAWKEKQPKTLTAYVHYLCEQYHISSNIFDVEELKSCIVLKTNKGMKCPSKETIYLTRNYGNNLDLKGMFSACDWTLIDDAYLHFGTGNSSSKLSMNKWKEFLQLLGLQLFTTLKTVTKTLHKSDLPTSPWKRESETWERTEDDNYVIHDLVCKEFDNLLKSTASDVQQQMNSFAHVLDKQWNEYFAERDITRPTCGLYNTKGEKLRLVYSSFFLQLRFAEWVCASNSSVTSPYGLYTKNDEVYSIMADKALYIDLEKPIRNPALIQAFGLKTSLTFEDFIKEFHKWRQEVDFRTSLHHMNCVYNYLRHYISRPEYAIFRSELLKAPFIFLPGQEQLSNRQNPREVTGQFYTIDQVCWEDPTGLIGREVKTTSRRVMNNFYFQHEQNLRDFFMKGIGVQKWPPPQEYLGFVHELTQKTVLPDPDVVHKILRLFQILGSVCIEDDMKQNLYEWRVGKSEENLKSYQSMGPHLDTEQSNNIANACKVHNKIFPTHQNRFTGINGLPKNQTNDPQPPIVVFNKDLAKVFEKNEHVDFIFVDDVLKLLEKFKKQQKNTFVYSRQGADVDLLKILFFFKACGLKPLTELYLPPDTAPEQIAPGCYRWEKRLYQATSYIQQYLHHKYQDQYKRLQALNFADYLRKSIFFTAQSFEVVYRLANHRLATVTRTKPAHVEHALDEDEGSRKATIYVIKEKAKDDQSDNDIIMEIVKLFVPNHDPEIVEDLFDFWCSLMVEDSRERFMTRRRIPNLPKNEVEWKFPRPADPFVPPPVKQEIKEEPDQEMTDVSKQPTPNKDGGERLMTSWPPRNPNAGGGGFVPKPDSLKKQEQAILEKWNLPEAPSNSKTPDSTPSPRSTSNAHPANSNAVRKETESSGSVSSKEKLTSHPAYTTTRPPGAVSPRLTGNASDGDSNNKEGTTEKDATQQETKSPRETSNKPRDRDLTSSSKTSSDHSTKQDVEQQKSTKQSDVPSSASGSHRTHSADRTQQPDHRENDSDRNDQTPQTPTKHHHRSGPDDGSAPNTPSKFNVDRLPTYTLASEYKNISYSLPKDVKKRISRSNLTSKSAEDDATRLLIGQIGELIVHSYFQGVYSDQIKDGSVEIKWLNEGGEEKGAPYDIIVKHKNAKEDTCPEIFIEVKTTVGHEEKEFEISSQQMRFAFESGPNFHLYRVSGLLASDFRLRSLVNLASHMDKKSVKTFMVL</sequence>
<dbReference type="InterPro" id="IPR036890">
    <property type="entry name" value="HATPase_C_sf"/>
</dbReference>
<dbReference type="SUPFAM" id="SSF55874">
    <property type="entry name" value="ATPase domain of HSP90 chaperone/DNA topoisomerase II/histidine kinase"/>
    <property type="match status" value="1"/>
</dbReference>
<protein>
    <recommendedName>
        <fullName evidence="6">Protein NO VEIN C-terminal domain-containing protein</fullName>
    </recommendedName>
</protein>
<evidence type="ECO:0000259" key="3">
    <source>
        <dbReference type="Pfam" id="PF25794"/>
    </source>
</evidence>
<feature type="compositionally biased region" description="Basic and acidic residues" evidence="1">
    <location>
        <begin position="2901"/>
        <end position="2932"/>
    </location>
</feature>
<dbReference type="PANTHER" id="PTHR32387:SF0">
    <property type="entry name" value="PROTEIN NO VEIN"/>
    <property type="match status" value="1"/>
</dbReference>
<dbReference type="GeneID" id="136799267"/>
<feature type="region of interest" description="Disordered" evidence="1">
    <location>
        <begin position="1321"/>
        <end position="1355"/>
    </location>
</feature>
<dbReference type="Gene3D" id="3.30.565.10">
    <property type="entry name" value="Histidine kinase-like ATPase, C-terminal domain"/>
    <property type="match status" value="1"/>
</dbReference>
<name>A0A7M5VD02_9CNID</name>
<evidence type="ECO:0000256" key="1">
    <source>
        <dbReference type="SAM" id="MobiDB-lite"/>
    </source>
</evidence>
<feature type="compositionally biased region" description="Pro residues" evidence="1">
    <location>
        <begin position="2753"/>
        <end position="2762"/>
    </location>
</feature>
<dbReference type="EnsemblMetazoa" id="CLYHEMT008307.1">
    <property type="protein sequence ID" value="CLYHEMP008307.1"/>
    <property type="gene ID" value="CLYHEMG008307"/>
</dbReference>
<feature type="compositionally biased region" description="Polar residues" evidence="1">
    <location>
        <begin position="2953"/>
        <end position="2966"/>
    </location>
</feature>
<organism evidence="4 5">
    <name type="scientific">Clytia hemisphaerica</name>
    <dbReference type="NCBI Taxonomy" id="252671"/>
    <lineage>
        <taxon>Eukaryota</taxon>
        <taxon>Metazoa</taxon>
        <taxon>Cnidaria</taxon>
        <taxon>Hydrozoa</taxon>
        <taxon>Hydroidolina</taxon>
        <taxon>Leptothecata</taxon>
        <taxon>Obeliida</taxon>
        <taxon>Clytiidae</taxon>
        <taxon>Clytia</taxon>
    </lineage>
</organism>
<feature type="region of interest" description="Disordered" evidence="1">
    <location>
        <begin position="270"/>
        <end position="309"/>
    </location>
</feature>
<dbReference type="OrthoDB" id="1262810at2759"/>
<feature type="region of interest" description="Disordered" evidence="1">
    <location>
        <begin position="177"/>
        <end position="208"/>
    </location>
</feature>
<dbReference type="PANTHER" id="PTHR32387">
    <property type="entry name" value="WU:FJ29H11"/>
    <property type="match status" value="1"/>
</dbReference>
<feature type="compositionally biased region" description="Basic and acidic residues" evidence="1">
    <location>
        <begin position="2970"/>
        <end position="2989"/>
    </location>
</feature>